<name>A0A5C4M9W0_9ACTN</name>
<comment type="caution">
    <text evidence="1">The sequence shown here is derived from an EMBL/GenBank/DDBJ whole genome shotgun (WGS) entry which is preliminary data.</text>
</comment>
<organism evidence="1 2">
    <name type="scientific">Mumia zhuanghuii</name>
    <dbReference type="NCBI Taxonomy" id="2585211"/>
    <lineage>
        <taxon>Bacteria</taxon>
        <taxon>Bacillati</taxon>
        <taxon>Actinomycetota</taxon>
        <taxon>Actinomycetes</taxon>
        <taxon>Propionibacteriales</taxon>
        <taxon>Nocardioidaceae</taxon>
        <taxon>Mumia</taxon>
    </lineage>
</organism>
<sequence length="64" mass="7609">MGLLVKLRQERVEQQLKYCLGHRPNALYAAQRRGPRAHRRTQTLVPPPWPGKSWKTWRHVLQRG</sequence>
<gene>
    <name evidence="1" type="ORF">FHE65_32135</name>
</gene>
<evidence type="ECO:0000313" key="1">
    <source>
        <dbReference type="EMBL" id="TNC31320.1"/>
    </source>
</evidence>
<reference evidence="1 2" key="1">
    <citation type="submission" date="2019-05" db="EMBL/GenBank/DDBJ databases">
        <title>Mumia sp. nov., isolated from the intestinal contents of plateau pika (Ochotona curzoniae) in the Qinghai-Tibet plateau of China.</title>
        <authorList>
            <person name="Tian Z."/>
        </authorList>
    </citation>
    <scope>NUCLEOTIDE SEQUENCE [LARGE SCALE GENOMIC DNA]</scope>
    <source>
        <strain evidence="2">527</strain>
    </source>
</reference>
<accession>A0A5C4M9W0</accession>
<dbReference type="Proteomes" id="UP000306740">
    <property type="component" value="Unassembled WGS sequence"/>
</dbReference>
<dbReference type="AlphaFoldDB" id="A0A5C4M9W0"/>
<evidence type="ECO:0000313" key="2">
    <source>
        <dbReference type="Proteomes" id="UP000306740"/>
    </source>
</evidence>
<dbReference type="RefSeq" id="WP_139107209.1">
    <property type="nucleotide sequence ID" value="NZ_VDFR01000206.1"/>
</dbReference>
<dbReference type="EMBL" id="VDFR01000206">
    <property type="protein sequence ID" value="TNC31320.1"/>
    <property type="molecule type" value="Genomic_DNA"/>
</dbReference>
<proteinExistence type="predicted"/>
<protein>
    <submittedName>
        <fullName evidence="1">Uncharacterized protein</fullName>
    </submittedName>
</protein>